<feature type="transmembrane region" description="Helical" evidence="1">
    <location>
        <begin position="203"/>
        <end position="223"/>
    </location>
</feature>
<organism evidence="2 3">
    <name type="scientific">Nonomuraea maheshkhaliensis</name>
    <dbReference type="NCBI Taxonomy" id="419590"/>
    <lineage>
        <taxon>Bacteria</taxon>
        <taxon>Bacillati</taxon>
        <taxon>Actinomycetota</taxon>
        <taxon>Actinomycetes</taxon>
        <taxon>Streptosporangiales</taxon>
        <taxon>Streptosporangiaceae</taxon>
        <taxon>Nonomuraea</taxon>
    </lineage>
</organism>
<protein>
    <submittedName>
        <fullName evidence="2">Uncharacterized protein</fullName>
    </submittedName>
</protein>
<feature type="transmembrane region" description="Helical" evidence="1">
    <location>
        <begin position="52"/>
        <end position="73"/>
    </location>
</feature>
<comment type="caution">
    <text evidence="2">The sequence shown here is derived from an EMBL/GenBank/DDBJ whole genome shotgun (WGS) entry which is preliminary data.</text>
</comment>
<sequence>MLRRHRSALSALILVGLYGAALTVAVVVALVFGQLGPLWWLALFTPVAEGAVVTPLSVLVLVLAGLSWVWAIWQVVRGPLAGSPPQQDRDVMRLRVALYVAAATTWLLHLAGSLAWDVATVIDFVAMWVVVLRFMPVLGGDRPFTRGAGVLGYGGFAVIGVFDLVGWSGLGAAESICALAALAWTALVLRAQWGDDRWERATFGYGLASVVAPIPLTAAAMPFSHETGVGEALGVVPSVLLMIWLARSAHDLAAPRRQPPAEQAEVVSGEQAT</sequence>
<name>A0ABP4S059_9ACTN</name>
<proteinExistence type="predicted"/>
<feature type="transmembrane region" description="Helical" evidence="1">
    <location>
        <begin position="94"/>
        <end position="112"/>
    </location>
</feature>
<feature type="transmembrane region" description="Helical" evidence="1">
    <location>
        <begin position="12"/>
        <end position="32"/>
    </location>
</feature>
<feature type="transmembrane region" description="Helical" evidence="1">
    <location>
        <begin position="150"/>
        <end position="167"/>
    </location>
</feature>
<evidence type="ECO:0000313" key="3">
    <source>
        <dbReference type="Proteomes" id="UP001500064"/>
    </source>
</evidence>
<feature type="transmembrane region" description="Helical" evidence="1">
    <location>
        <begin position="229"/>
        <end position="247"/>
    </location>
</feature>
<keyword evidence="1" id="KW-0472">Membrane</keyword>
<gene>
    <name evidence="2" type="ORF">GCM10009733_071460</name>
</gene>
<feature type="transmembrane region" description="Helical" evidence="1">
    <location>
        <begin position="118"/>
        <end position="138"/>
    </location>
</feature>
<reference evidence="3" key="1">
    <citation type="journal article" date="2019" name="Int. J. Syst. Evol. Microbiol.">
        <title>The Global Catalogue of Microorganisms (GCM) 10K type strain sequencing project: providing services to taxonomists for standard genome sequencing and annotation.</title>
        <authorList>
            <consortium name="The Broad Institute Genomics Platform"/>
            <consortium name="The Broad Institute Genome Sequencing Center for Infectious Disease"/>
            <person name="Wu L."/>
            <person name="Ma J."/>
        </authorList>
    </citation>
    <scope>NUCLEOTIDE SEQUENCE [LARGE SCALE GENOMIC DNA]</scope>
    <source>
        <strain evidence="3">JCM 13929</strain>
    </source>
</reference>
<dbReference type="EMBL" id="BAAAMU010000069">
    <property type="protein sequence ID" value="GAA1663523.1"/>
    <property type="molecule type" value="Genomic_DNA"/>
</dbReference>
<keyword evidence="1" id="KW-0812">Transmembrane</keyword>
<accession>A0ABP4S059</accession>
<keyword evidence="3" id="KW-1185">Reference proteome</keyword>
<feature type="transmembrane region" description="Helical" evidence="1">
    <location>
        <begin position="173"/>
        <end position="191"/>
    </location>
</feature>
<dbReference type="Proteomes" id="UP001500064">
    <property type="component" value="Unassembled WGS sequence"/>
</dbReference>
<keyword evidence="1" id="KW-1133">Transmembrane helix</keyword>
<evidence type="ECO:0000256" key="1">
    <source>
        <dbReference type="SAM" id="Phobius"/>
    </source>
</evidence>
<dbReference type="RefSeq" id="WP_346111056.1">
    <property type="nucleotide sequence ID" value="NZ_BAAAMU010000069.1"/>
</dbReference>
<evidence type="ECO:0000313" key="2">
    <source>
        <dbReference type="EMBL" id="GAA1663523.1"/>
    </source>
</evidence>